<comment type="function">
    <text evidence="3">Binds together with bS18 to 16S ribosomal RNA.</text>
</comment>
<dbReference type="SUPFAM" id="SSF54995">
    <property type="entry name" value="Ribosomal protein S6"/>
    <property type="match status" value="1"/>
</dbReference>
<dbReference type="InterPro" id="IPR000529">
    <property type="entry name" value="Ribosomal_bS6"/>
</dbReference>
<dbReference type="AlphaFoldDB" id="A0A1F4URN4"/>
<protein>
    <recommendedName>
        <fullName evidence="2 3">Small ribosomal subunit protein bS6</fullName>
    </recommendedName>
</protein>
<dbReference type="GO" id="GO:0003735">
    <property type="term" value="F:structural constituent of ribosome"/>
    <property type="evidence" value="ECO:0007669"/>
    <property type="project" value="InterPro"/>
</dbReference>
<keyword evidence="3" id="KW-0694">RNA-binding</keyword>
<evidence type="ECO:0000256" key="2">
    <source>
        <dbReference type="ARBA" id="ARBA00035294"/>
    </source>
</evidence>
<dbReference type="InterPro" id="IPR020814">
    <property type="entry name" value="Ribosomal_S6_plastid/chlpt"/>
</dbReference>
<dbReference type="PANTHER" id="PTHR21011:SF1">
    <property type="entry name" value="SMALL RIBOSOMAL SUBUNIT PROTEIN BS6M"/>
    <property type="match status" value="1"/>
</dbReference>
<proteinExistence type="inferred from homology"/>
<comment type="similarity">
    <text evidence="1 3">Belongs to the bacterial ribosomal protein bS6 family.</text>
</comment>
<reference evidence="4 5" key="1">
    <citation type="journal article" date="2016" name="Nat. Commun.">
        <title>Thousands of microbial genomes shed light on interconnected biogeochemical processes in an aquifer system.</title>
        <authorList>
            <person name="Anantharaman K."/>
            <person name="Brown C.T."/>
            <person name="Hug L.A."/>
            <person name="Sharon I."/>
            <person name="Castelle C.J."/>
            <person name="Probst A.J."/>
            <person name="Thomas B.C."/>
            <person name="Singh A."/>
            <person name="Wilkins M.J."/>
            <person name="Karaoz U."/>
            <person name="Brodie E.L."/>
            <person name="Williams K.H."/>
            <person name="Hubbard S.S."/>
            <person name="Banfield J.F."/>
        </authorList>
    </citation>
    <scope>NUCLEOTIDE SEQUENCE [LARGE SCALE GENOMIC DNA]</scope>
</reference>
<dbReference type="GO" id="GO:0005737">
    <property type="term" value="C:cytoplasm"/>
    <property type="evidence" value="ECO:0007669"/>
    <property type="project" value="UniProtKB-ARBA"/>
</dbReference>
<dbReference type="GO" id="GO:0006412">
    <property type="term" value="P:translation"/>
    <property type="evidence" value="ECO:0007669"/>
    <property type="project" value="UniProtKB-UniRule"/>
</dbReference>
<dbReference type="CDD" id="cd00473">
    <property type="entry name" value="bS6"/>
    <property type="match status" value="1"/>
</dbReference>
<evidence type="ECO:0000313" key="5">
    <source>
        <dbReference type="Proteomes" id="UP000176608"/>
    </source>
</evidence>
<keyword evidence="3 4" id="KW-0689">Ribosomal protein</keyword>
<dbReference type="HAMAP" id="MF_00360">
    <property type="entry name" value="Ribosomal_bS6"/>
    <property type="match status" value="1"/>
</dbReference>
<evidence type="ECO:0000256" key="1">
    <source>
        <dbReference type="ARBA" id="ARBA00009512"/>
    </source>
</evidence>
<dbReference type="GO" id="GO:0005840">
    <property type="term" value="C:ribosome"/>
    <property type="evidence" value="ECO:0007669"/>
    <property type="project" value="UniProtKB-KW"/>
</dbReference>
<organism evidence="4 5">
    <name type="scientific">candidate division WWE3 bacterium RIFCSPHIGHO2_01_FULL_42_13</name>
    <dbReference type="NCBI Taxonomy" id="1802617"/>
    <lineage>
        <taxon>Bacteria</taxon>
        <taxon>Katanobacteria</taxon>
    </lineage>
</organism>
<evidence type="ECO:0000313" key="4">
    <source>
        <dbReference type="EMBL" id="OGC47562.1"/>
    </source>
</evidence>
<keyword evidence="3" id="KW-0687">Ribonucleoprotein</keyword>
<dbReference type="InterPro" id="IPR035980">
    <property type="entry name" value="Ribosomal_bS6_sf"/>
</dbReference>
<gene>
    <name evidence="3" type="primary">rpsF</name>
    <name evidence="4" type="ORF">A2886_02110</name>
</gene>
<dbReference type="NCBIfam" id="TIGR00166">
    <property type="entry name" value="S6"/>
    <property type="match status" value="1"/>
</dbReference>
<evidence type="ECO:0000256" key="3">
    <source>
        <dbReference type="HAMAP-Rule" id="MF_00360"/>
    </source>
</evidence>
<accession>A0A1F4URN4</accession>
<dbReference type="EMBL" id="MEVA01000006">
    <property type="protein sequence ID" value="OGC47562.1"/>
    <property type="molecule type" value="Genomic_DNA"/>
</dbReference>
<dbReference type="Pfam" id="PF01250">
    <property type="entry name" value="Ribosomal_S6"/>
    <property type="match status" value="1"/>
</dbReference>
<comment type="caution">
    <text evidence="4">The sequence shown here is derived from an EMBL/GenBank/DDBJ whole genome shotgun (WGS) entry which is preliminary data.</text>
</comment>
<sequence length="94" mass="10631">MKKYELMTIAKITLGEDGARALSNSIKDLISSTKGKVLNSDFWGKRKFAYEINHNQEGFYEVIDFEIEADAVATLKNQLNLQDGLVRYLISATK</sequence>
<dbReference type="Proteomes" id="UP000176608">
    <property type="component" value="Unassembled WGS sequence"/>
</dbReference>
<dbReference type="GO" id="GO:1990904">
    <property type="term" value="C:ribonucleoprotein complex"/>
    <property type="evidence" value="ECO:0007669"/>
    <property type="project" value="UniProtKB-KW"/>
</dbReference>
<dbReference type="GO" id="GO:0070181">
    <property type="term" value="F:small ribosomal subunit rRNA binding"/>
    <property type="evidence" value="ECO:0007669"/>
    <property type="project" value="TreeGrafter"/>
</dbReference>
<dbReference type="Gene3D" id="3.30.70.60">
    <property type="match status" value="1"/>
</dbReference>
<dbReference type="InterPro" id="IPR014717">
    <property type="entry name" value="Transl_elong_EF1B/ribsomal_bS6"/>
</dbReference>
<name>A0A1F4URN4_UNCKA</name>
<dbReference type="PANTHER" id="PTHR21011">
    <property type="entry name" value="MITOCHONDRIAL 28S RIBOSOMAL PROTEIN S6"/>
    <property type="match status" value="1"/>
</dbReference>
<dbReference type="STRING" id="1802617.A2886_02110"/>
<keyword evidence="3" id="KW-0699">rRNA-binding</keyword>